<reference evidence="8 9" key="1">
    <citation type="journal article" date="2013" name="PLoS ONE">
        <title>The first genomic and proteomic characterization of a deep-sea sulfate reducer: insights into the piezophilic lifestyle of Desulfovibrio piezophilus.</title>
        <authorList>
            <person name="Pradel N."/>
            <person name="Ji B."/>
            <person name="Gimenez G."/>
            <person name="Talla E."/>
            <person name="Lenoble P."/>
            <person name="Garel M."/>
            <person name="Tamburini C."/>
            <person name="Fourquet P."/>
            <person name="Lebrun R."/>
            <person name="Bertin P."/>
            <person name="Denis Y."/>
            <person name="Pophillat M."/>
            <person name="Barbe V."/>
            <person name="Ollivier B."/>
            <person name="Dolla A."/>
        </authorList>
    </citation>
    <scope>NUCLEOTIDE SEQUENCE [LARGE SCALE GENOMIC DNA]</scope>
    <source>
        <strain evidence="9">DSM 10523 / SB164P1</strain>
    </source>
</reference>
<dbReference type="SUPFAM" id="SSF58104">
    <property type="entry name" value="Methyl-accepting chemotaxis protein (MCP) signaling domain"/>
    <property type="match status" value="1"/>
</dbReference>
<dbReference type="HOGENOM" id="CLU_000445_107_16_7"/>
<feature type="compositionally biased region" description="Acidic residues" evidence="4">
    <location>
        <begin position="644"/>
        <end position="654"/>
    </location>
</feature>
<dbReference type="BioCyc" id="DPIE1322246:BN4_RS09130-MONOMER"/>
<feature type="region of interest" description="Disordered" evidence="4">
    <location>
        <begin position="609"/>
        <end position="654"/>
    </location>
</feature>
<dbReference type="STRING" id="1322246.BN4_11821"/>
<feature type="transmembrane region" description="Helical" evidence="5">
    <location>
        <begin position="293"/>
        <end position="314"/>
    </location>
</feature>
<gene>
    <name evidence="8" type="ordered locus">BN4_11821</name>
</gene>
<evidence type="ECO:0000256" key="1">
    <source>
        <dbReference type="ARBA" id="ARBA00022500"/>
    </source>
</evidence>
<name>M1WK64_PSEP2</name>
<protein>
    <submittedName>
        <fullName evidence="8">Methyl-accepting chemotaxis sensory transducer</fullName>
    </submittedName>
</protein>
<feature type="domain" description="HBM" evidence="7">
    <location>
        <begin position="41"/>
        <end position="281"/>
    </location>
</feature>
<dbReference type="PANTHER" id="PTHR43531">
    <property type="entry name" value="PROTEIN ICFG"/>
    <property type="match status" value="1"/>
</dbReference>
<dbReference type="CDD" id="cd11386">
    <property type="entry name" value="MCP_signal"/>
    <property type="match status" value="1"/>
</dbReference>
<dbReference type="eggNOG" id="COG0840">
    <property type="taxonomic scope" value="Bacteria"/>
</dbReference>
<dbReference type="GO" id="GO:0004888">
    <property type="term" value="F:transmembrane signaling receptor activity"/>
    <property type="evidence" value="ECO:0007669"/>
    <property type="project" value="TreeGrafter"/>
</dbReference>
<keyword evidence="5" id="KW-0472">Membrane</keyword>
<evidence type="ECO:0000259" key="6">
    <source>
        <dbReference type="PROSITE" id="PS50111"/>
    </source>
</evidence>
<keyword evidence="9" id="KW-1185">Reference proteome</keyword>
<dbReference type="AlphaFoldDB" id="M1WK64"/>
<evidence type="ECO:0000313" key="9">
    <source>
        <dbReference type="Proteomes" id="UP000011724"/>
    </source>
</evidence>
<organism evidence="8 9">
    <name type="scientific">Pseudodesulfovibrio piezophilus (strain DSM 21447 / JCM 15486 / C1TLV30)</name>
    <name type="common">Desulfovibrio piezophilus</name>
    <dbReference type="NCBI Taxonomy" id="1322246"/>
    <lineage>
        <taxon>Bacteria</taxon>
        <taxon>Pseudomonadati</taxon>
        <taxon>Thermodesulfobacteriota</taxon>
        <taxon>Desulfovibrionia</taxon>
        <taxon>Desulfovibrionales</taxon>
        <taxon>Desulfovibrionaceae</taxon>
    </lineage>
</organism>
<proteinExistence type="inferred from homology"/>
<dbReference type="OrthoDB" id="369026at2"/>
<evidence type="ECO:0000259" key="7">
    <source>
        <dbReference type="PROSITE" id="PS51753"/>
    </source>
</evidence>
<dbReference type="EMBL" id="FO203427">
    <property type="protein sequence ID" value="CCH49056.1"/>
    <property type="molecule type" value="Genomic_DNA"/>
</dbReference>
<dbReference type="KEGG" id="dpi:BN4_11821"/>
<dbReference type="SMART" id="SM01358">
    <property type="entry name" value="HBM"/>
    <property type="match status" value="1"/>
</dbReference>
<dbReference type="Proteomes" id="UP000011724">
    <property type="component" value="Chromosome"/>
</dbReference>
<keyword evidence="1" id="KW-0145">Chemotaxis</keyword>
<feature type="domain" description="Methyl-accepting transducer" evidence="6">
    <location>
        <begin position="372"/>
        <end position="587"/>
    </location>
</feature>
<evidence type="ECO:0000256" key="5">
    <source>
        <dbReference type="SAM" id="Phobius"/>
    </source>
</evidence>
<dbReference type="Gene3D" id="1.10.287.950">
    <property type="entry name" value="Methyl-accepting chemotaxis protein"/>
    <property type="match status" value="1"/>
</dbReference>
<dbReference type="PROSITE" id="PS50111">
    <property type="entry name" value="CHEMOTAXIS_TRANSDUC_2"/>
    <property type="match status" value="1"/>
</dbReference>
<dbReference type="InterPro" id="IPR004089">
    <property type="entry name" value="MCPsignal_dom"/>
</dbReference>
<reference evidence="9" key="2">
    <citation type="journal article" date="2013" name="Stand. Genomic Sci.">
        <title>Complete genome sequence of Desulfocapsa sulfexigens, a marine deltaproteobacterium specialized in disproportionating inorganic sulfur compounds.</title>
        <authorList>
            <person name="Finster K.W."/>
            <person name="Kjeldsen K.U."/>
            <person name="Kube M."/>
            <person name="Reinhardt R."/>
            <person name="Mussmann M."/>
            <person name="Amann R."/>
            <person name="Schreiber L."/>
        </authorList>
    </citation>
    <scope>NUCLEOTIDE SEQUENCE [LARGE SCALE GENOMIC DNA]</scope>
    <source>
        <strain evidence="9">DSM 10523 / SB164P1</strain>
    </source>
</reference>
<dbReference type="GO" id="GO:0006935">
    <property type="term" value="P:chemotaxis"/>
    <property type="evidence" value="ECO:0007669"/>
    <property type="project" value="UniProtKB-KW"/>
</dbReference>
<keyword evidence="5" id="KW-1133">Transmembrane helix</keyword>
<evidence type="ECO:0000313" key="8">
    <source>
        <dbReference type="EMBL" id="CCH49056.1"/>
    </source>
</evidence>
<keyword evidence="5" id="KW-0812">Transmembrane</keyword>
<feature type="transmembrane region" description="Helical" evidence="5">
    <location>
        <begin position="7"/>
        <end position="29"/>
    </location>
</feature>
<dbReference type="SMART" id="SM00283">
    <property type="entry name" value="MA"/>
    <property type="match status" value="1"/>
</dbReference>
<dbReference type="GO" id="GO:0005886">
    <property type="term" value="C:plasma membrane"/>
    <property type="evidence" value="ECO:0007669"/>
    <property type="project" value="TreeGrafter"/>
</dbReference>
<dbReference type="RefSeq" id="WP_015415100.1">
    <property type="nucleotide sequence ID" value="NC_020409.1"/>
</dbReference>
<evidence type="ECO:0000256" key="4">
    <source>
        <dbReference type="SAM" id="MobiDB-lite"/>
    </source>
</evidence>
<keyword evidence="3" id="KW-0807">Transducer</keyword>
<dbReference type="GO" id="GO:0007165">
    <property type="term" value="P:signal transduction"/>
    <property type="evidence" value="ECO:0007669"/>
    <property type="project" value="UniProtKB-KW"/>
</dbReference>
<dbReference type="InterPro" id="IPR032255">
    <property type="entry name" value="HBM"/>
</dbReference>
<dbReference type="Pfam" id="PF00015">
    <property type="entry name" value="MCPsignal"/>
    <property type="match status" value="1"/>
</dbReference>
<dbReference type="PATRIC" id="fig|879567.3.peg.1917"/>
<evidence type="ECO:0000256" key="2">
    <source>
        <dbReference type="ARBA" id="ARBA00029447"/>
    </source>
</evidence>
<accession>M1WK64</accession>
<dbReference type="InterPro" id="IPR051310">
    <property type="entry name" value="MCP_chemotaxis"/>
</dbReference>
<comment type="similarity">
    <text evidence="2">Belongs to the methyl-accepting chemotaxis (MCP) protein family.</text>
</comment>
<dbReference type="PROSITE" id="PS51753">
    <property type="entry name" value="HBM"/>
    <property type="match status" value="1"/>
</dbReference>
<dbReference type="PANTHER" id="PTHR43531:SF11">
    <property type="entry name" value="METHYL-ACCEPTING CHEMOTAXIS PROTEIN 3"/>
    <property type="match status" value="1"/>
</dbReference>
<sequence length="654" mass="71164">MKLASKLYLGFGSVLCLLLILAGVSLWALENSSNGFLRYRGLARDSNLSGRLQANMLMVRMNVKDFILSGSEEDKQEYNDYFMKMKEFMEAAHKGIDNPGRAGLIDDADSLVAQYGKYFEEIIQYRAERDHLVNNVLNDLGPKMEKGLTKILTTAKLDNDMESAYRSGLAMRNLLLARLYVMKFLDDNSRPCIERVRKEIKEFSQEMFTLQGNLRNPERRKILADVMEMQTTYNEAFEMVTKIIGRRNKVINENLDSLGPAIAQNVEKVKLSIIEDQNALGPELQSTNDRTTMFLIIIGLLATIVGLGTAFLIIRTTQHQLGQDPAEIAGIAKSIAQGNLDLDLDAQAVGVYGDMRDMAAKLTEVVTSVRVSSSNVASGSNELSSSAQMLSQGATEQAAAVEEVSASVEQMAGNIRQNTENAITTEEIAKTSARDAGESGTAVTEAVSAMKNIAEKISIIEEIARQTNLLALNAAIEAARAGEHGKGFAVVAAEVRKLAERSGQAAGEISQLSTTSVDIAERAGKMLDTLVPNIRRTAELVQQIATASNEQNTGAEEINRAMSQLDTVIQQNASAAEEMASTSEELSGQSQHLEQTIAFFQVRHANRGSRGVSVVPPNSVALPSPPTKTHTAKTVAPSGSGLELDMDDGEFERF</sequence>
<evidence type="ECO:0000256" key="3">
    <source>
        <dbReference type="PROSITE-ProRule" id="PRU00284"/>
    </source>
</evidence>